<dbReference type="Proteomes" id="UP000177383">
    <property type="component" value="Unassembled WGS sequence"/>
</dbReference>
<dbReference type="STRING" id="1798375.A2773_06180"/>
<feature type="domain" description="FtsK" evidence="7">
    <location>
        <begin position="369"/>
        <end position="556"/>
    </location>
</feature>
<dbReference type="InterPro" id="IPR018541">
    <property type="entry name" value="Ftsk_gamma"/>
</dbReference>
<dbReference type="Gene3D" id="3.30.980.40">
    <property type="match status" value="1"/>
</dbReference>
<gene>
    <name evidence="8" type="ORF">A2773_06180</name>
</gene>
<comment type="caution">
    <text evidence="8">The sequence shown here is derived from an EMBL/GenBank/DDBJ whole genome shotgun (WGS) entry which is preliminary data.</text>
</comment>
<dbReference type="InterPro" id="IPR002543">
    <property type="entry name" value="FtsK_dom"/>
</dbReference>
<dbReference type="CDD" id="cd01127">
    <property type="entry name" value="TrwB_TraG_TraD_VirD4"/>
    <property type="match status" value="1"/>
</dbReference>
<feature type="transmembrane region" description="Helical" evidence="6">
    <location>
        <begin position="50"/>
        <end position="73"/>
    </location>
</feature>
<dbReference type="InterPro" id="IPR036390">
    <property type="entry name" value="WH_DNA-bd_sf"/>
</dbReference>
<keyword evidence="6" id="KW-1133">Transmembrane helix</keyword>
<dbReference type="InterPro" id="IPR003593">
    <property type="entry name" value="AAA+_ATPase"/>
</dbReference>
<evidence type="ECO:0000256" key="4">
    <source>
        <dbReference type="ARBA" id="ARBA00023125"/>
    </source>
</evidence>
<evidence type="ECO:0000313" key="9">
    <source>
        <dbReference type="Proteomes" id="UP000177383"/>
    </source>
</evidence>
<accession>A0A1F5ZMP2</accession>
<keyword evidence="2 5" id="KW-0547">Nucleotide-binding</keyword>
<dbReference type="EMBL" id="MFJE01000044">
    <property type="protein sequence ID" value="OGG13633.1"/>
    <property type="molecule type" value="Genomic_DNA"/>
</dbReference>
<dbReference type="SMART" id="SM00382">
    <property type="entry name" value="AAA"/>
    <property type="match status" value="1"/>
</dbReference>
<feature type="binding site" evidence="5">
    <location>
        <begin position="386"/>
        <end position="393"/>
    </location>
    <ligand>
        <name>ATP</name>
        <dbReference type="ChEBI" id="CHEBI:30616"/>
    </ligand>
</feature>
<dbReference type="InterPro" id="IPR036388">
    <property type="entry name" value="WH-like_DNA-bd_sf"/>
</dbReference>
<dbReference type="Pfam" id="PF01580">
    <property type="entry name" value="FtsK_SpoIIIE"/>
    <property type="match status" value="1"/>
</dbReference>
<sequence length="718" mass="77348">MARRRSLFKFKLKKNTVYTIFSLLFISGAGIIAASYFSSQGILSVLHEKVASIFGWGGLIFPIVLFWCSFLFLKLKIKLAKPNVTLGLVLAYLSLLGLTSGGMVGSQIWGNISSVISPLGAVVVLLGALTIGLIVMFNTSLDQIINFVTDSISASIKFFNTYISKPGLDKKGKPVFMSEDKSPVKPAPELSKLNIPTESKAIKTNGQVAKKTTDLAGLGSTMISAKPNQQMIWEYPPISLLSGGPGSKADRGDMKKNADVIEKTLESFGVTARVVEVNLGPAITQYALEIALGTKLSKITALSNDLALALAAPTGQIRIEAPIPGRSLVGIEIPNRSLEFVTLRQMLTSDLMAHNKHKLTVALGLDVSGMPVTANIAKMPHVLIAGTTGSGKSVLINSWIASLLFRASPDEVKLILVDPKRVELTGYNGIPHLLTPVIVEPDKILSALRWAMSEMDRRYKQFAEVGVRNIDGFNETLGLQTLPYIVIFIDELADLMAFAPVEVEEAICRIAQMARATGIHLVIATQRPSVDVITGLIKANVPTRIAFNVSSMIDSRVILDTPGAEKLLGRGDMLYIPPDQARPTRIQGTFVSDGDVGKLVDYLKKKNVPVQYTEEVTQMPVTIKRGGTVIGTTGDDGHDPLFADAVRLICQHDKASASLLQRRFSIGYARAARIIDQLEGEGIIGPGEGSKPRDVLMQNAEAFLNGGTSSETPTTATT</sequence>
<dbReference type="SUPFAM" id="SSF52540">
    <property type="entry name" value="P-loop containing nucleoside triphosphate hydrolases"/>
    <property type="match status" value="1"/>
</dbReference>
<dbReference type="GO" id="GO:0003677">
    <property type="term" value="F:DNA binding"/>
    <property type="evidence" value="ECO:0007669"/>
    <property type="project" value="UniProtKB-KW"/>
</dbReference>
<comment type="similarity">
    <text evidence="1">Belongs to the FtsK/SpoIIIE/SftA family.</text>
</comment>
<dbReference type="InterPro" id="IPR041027">
    <property type="entry name" value="FtsK_alpha"/>
</dbReference>
<dbReference type="SUPFAM" id="SSF46785">
    <property type="entry name" value="Winged helix' DNA-binding domain"/>
    <property type="match status" value="1"/>
</dbReference>
<feature type="transmembrane region" description="Helical" evidence="6">
    <location>
        <begin position="20"/>
        <end position="38"/>
    </location>
</feature>
<dbReference type="InterPro" id="IPR027417">
    <property type="entry name" value="P-loop_NTPase"/>
</dbReference>
<dbReference type="AlphaFoldDB" id="A0A1F5ZMP2"/>
<feature type="transmembrane region" description="Helical" evidence="6">
    <location>
        <begin position="85"/>
        <end position="109"/>
    </location>
</feature>
<dbReference type="SMART" id="SM00843">
    <property type="entry name" value="Ftsk_gamma"/>
    <property type="match status" value="1"/>
</dbReference>
<dbReference type="Pfam" id="PF17854">
    <property type="entry name" value="FtsK_alpha"/>
    <property type="match status" value="1"/>
</dbReference>
<dbReference type="GO" id="GO:0005524">
    <property type="term" value="F:ATP binding"/>
    <property type="evidence" value="ECO:0007669"/>
    <property type="project" value="UniProtKB-UniRule"/>
</dbReference>
<reference evidence="8 9" key="1">
    <citation type="journal article" date="2016" name="Nat. Commun.">
        <title>Thousands of microbial genomes shed light on interconnected biogeochemical processes in an aquifer system.</title>
        <authorList>
            <person name="Anantharaman K."/>
            <person name="Brown C.T."/>
            <person name="Hug L.A."/>
            <person name="Sharon I."/>
            <person name="Castelle C.J."/>
            <person name="Probst A.J."/>
            <person name="Thomas B.C."/>
            <person name="Singh A."/>
            <person name="Wilkins M.J."/>
            <person name="Karaoz U."/>
            <person name="Brodie E.L."/>
            <person name="Williams K.H."/>
            <person name="Hubbard S.S."/>
            <person name="Banfield J.F."/>
        </authorList>
    </citation>
    <scope>NUCLEOTIDE SEQUENCE [LARGE SCALE GENOMIC DNA]</scope>
</reference>
<evidence type="ECO:0000313" key="8">
    <source>
        <dbReference type="EMBL" id="OGG13633.1"/>
    </source>
</evidence>
<evidence type="ECO:0000256" key="1">
    <source>
        <dbReference type="ARBA" id="ARBA00006474"/>
    </source>
</evidence>
<evidence type="ECO:0000259" key="7">
    <source>
        <dbReference type="PROSITE" id="PS50901"/>
    </source>
</evidence>
<dbReference type="PANTHER" id="PTHR22683">
    <property type="entry name" value="SPORULATION PROTEIN RELATED"/>
    <property type="match status" value="1"/>
</dbReference>
<evidence type="ECO:0000256" key="3">
    <source>
        <dbReference type="ARBA" id="ARBA00022840"/>
    </source>
</evidence>
<protein>
    <recommendedName>
        <fullName evidence="7">FtsK domain-containing protein</fullName>
    </recommendedName>
</protein>
<dbReference type="Gene3D" id="1.10.10.10">
    <property type="entry name" value="Winged helix-like DNA-binding domain superfamily/Winged helix DNA-binding domain"/>
    <property type="match status" value="1"/>
</dbReference>
<evidence type="ECO:0000256" key="6">
    <source>
        <dbReference type="SAM" id="Phobius"/>
    </source>
</evidence>
<dbReference type="Gene3D" id="3.40.50.300">
    <property type="entry name" value="P-loop containing nucleotide triphosphate hydrolases"/>
    <property type="match status" value="1"/>
</dbReference>
<dbReference type="InterPro" id="IPR050206">
    <property type="entry name" value="FtsK/SpoIIIE/SftA"/>
</dbReference>
<feature type="transmembrane region" description="Helical" evidence="6">
    <location>
        <begin position="115"/>
        <end position="137"/>
    </location>
</feature>
<keyword evidence="3 5" id="KW-0067">ATP-binding</keyword>
<dbReference type="Pfam" id="PF09397">
    <property type="entry name" value="FtsK_gamma"/>
    <property type="match status" value="1"/>
</dbReference>
<dbReference type="PROSITE" id="PS50901">
    <property type="entry name" value="FTSK"/>
    <property type="match status" value="1"/>
</dbReference>
<keyword evidence="6" id="KW-0472">Membrane</keyword>
<name>A0A1F5ZMP2_9BACT</name>
<keyword evidence="6" id="KW-0812">Transmembrane</keyword>
<organism evidence="8 9">
    <name type="scientific">Candidatus Gottesmanbacteria bacterium RIFCSPHIGHO2_01_FULL_39_10</name>
    <dbReference type="NCBI Taxonomy" id="1798375"/>
    <lineage>
        <taxon>Bacteria</taxon>
        <taxon>Candidatus Gottesmaniibacteriota</taxon>
    </lineage>
</organism>
<evidence type="ECO:0000256" key="5">
    <source>
        <dbReference type="PROSITE-ProRule" id="PRU00289"/>
    </source>
</evidence>
<evidence type="ECO:0000256" key="2">
    <source>
        <dbReference type="ARBA" id="ARBA00022741"/>
    </source>
</evidence>
<keyword evidence="4" id="KW-0238">DNA-binding</keyword>
<dbReference type="PANTHER" id="PTHR22683:SF41">
    <property type="entry name" value="DNA TRANSLOCASE FTSK"/>
    <property type="match status" value="1"/>
</dbReference>
<proteinExistence type="inferred from homology"/>